<evidence type="ECO:0000313" key="2">
    <source>
        <dbReference type="EMBL" id="MFD2648074.1"/>
    </source>
</evidence>
<accession>A0ABW5QK24</accession>
<dbReference type="PANTHER" id="PTHR42695:SF5">
    <property type="entry name" value="GLUTAMINE AMIDOTRANSFERASE YLR126C-RELATED"/>
    <property type="match status" value="1"/>
</dbReference>
<protein>
    <submittedName>
        <fullName evidence="2">Type 1 glutamine amidotransferase</fullName>
    </submittedName>
</protein>
<dbReference type="RefSeq" id="WP_386833146.1">
    <property type="nucleotide sequence ID" value="NZ_JBHUNP010000001.1"/>
</dbReference>
<dbReference type="Pfam" id="PF00117">
    <property type="entry name" value="GATase"/>
    <property type="match status" value="1"/>
</dbReference>
<feature type="domain" description="Glutamine amidotransferase" evidence="1">
    <location>
        <begin position="35"/>
        <end position="188"/>
    </location>
</feature>
<evidence type="ECO:0000259" key="1">
    <source>
        <dbReference type="Pfam" id="PF00117"/>
    </source>
</evidence>
<dbReference type="InterPro" id="IPR044992">
    <property type="entry name" value="ChyE-like"/>
</dbReference>
<dbReference type="EMBL" id="JBHUNP010000001">
    <property type="protein sequence ID" value="MFD2648074.1"/>
    <property type="molecule type" value="Genomic_DNA"/>
</dbReference>
<comment type="caution">
    <text evidence="2">The sequence shown here is derived from an EMBL/GenBank/DDBJ whole genome shotgun (WGS) entry which is preliminary data.</text>
</comment>
<proteinExistence type="predicted"/>
<dbReference type="InterPro" id="IPR029062">
    <property type="entry name" value="Class_I_gatase-like"/>
</dbReference>
<dbReference type="PANTHER" id="PTHR42695">
    <property type="entry name" value="GLUTAMINE AMIDOTRANSFERASE YLR126C-RELATED"/>
    <property type="match status" value="1"/>
</dbReference>
<dbReference type="Gene3D" id="3.40.50.880">
    <property type="match status" value="1"/>
</dbReference>
<organism evidence="2 3">
    <name type="scientific">Devosia albogilva</name>
    <dbReference type="NCBI Taxonomy" id="429726"/>
    <lineage>
        <taxon>Bacteria</taxon>
        <taxon>Pseudomonadati</taxon>
        <taxon>Pseudomonadota</taxon>
        <taxon>Alphaproteobacteria</taxon>
        <taxon>Hyphomicrobiales</taxon>
        <taxon>Devosiaceae</taxon>
        <taxon>Devosia</taxon>
    </lineage>
</organism>
<dbReference type="PROSITE" id="PS51273">
    <property type="entry name" value="GATASE_TYPE_1"/>
    <property type="match status" value="1"/>
</dbReference>
<dbReference type="Proteomes" id="UP001597521">
    <property type="component" value="Unassembled WGS sequence"/>
</dbReference>
<evidence type="ECO:0000313" key="3">
    <source>
        <dbReference type="Proteomes" id="UP001597521"/>
    </source>
</evidence>
<dbReference type="CDD" id="cd01741">
    <property type="entry name" value="GATase1_1"/>
    <property type="match status" value="1"/>
</dbReference>
<reference evidence="3" key="1">
    <citation type="journal article" date="2019" name="Int. J. Syst. Evol. Microbiol.">
        <title>The Global Catalogue of Microorganisms (GCM) 10K type strain sequencing project: providing services to taxonomists for standard genome sequencing and annotation.</title>
        <authorList>
            <consortium name="The Broad Institute Genomics Platform"/>
            <consortium name="The Broad Institute Genome Sequencing Center for Infectious Disease"/>
            <person name="Wu L."/>
            <person name="Ma J."/>
        </authorList>
    </citation>
    <scope>NUCLEOTIDE SEQUENCE [LARGE SCALE GENOMIC DNA]</scope>
    <source>
        <strain evidence="3">CCM 7427</strain>
    </source>
</reference>
<keyword evidence="2" id="KW-0315">Glutamine amidotransferase</keyword>
<sequence>MKLTIIQTGEVPAPLLPRFGSYPRMFERMFDATGRDFSYEVVAVSNGEALPDPSGLDGIVITGSPAGVYEDHPWLDPLRDFIRRAYAANTPMLGICFGHQIMADALGGVVTKSEKGWGIGRHTYQVTARPAFMADAPEALSVACSHQDQVIEAPSEAEVILASEFTPNAGLAYRNGAALSFQPHPEFEDDYAQALAEMRRGRAPDAVVDSAVASLERASDSRILSDYIARFFTER</sequence>
<dbReference type="InterPro" id="IPR017926">
    <property type="entry name" value="GATASE"/>
</dbReference>
<name>A0ABW5QK24_9HYPH</name>
<dbReference type="SUPFAM" id="SSF52317">
    <property type="entry name" value="Class I glutamine amidotransferase-like"/>
    <property type="match status" value="1"/>
</dbReference>
<keyword evidence="3" id="KW-1185">Reference proteome</keyword>
<dbReference type="PRINTS" id="PR00099">
    <property type="entry name" value="CPSGATASE"/>
</dbReference>
<gene>
    <name evidence="2" type="ORF">ACFSX5_09750</name>
</gene>